<keyword evidence="7" id="KW-0458">Lysosome</keyword>
<comment type="caution">
    <text evidence="7">Lacks conserved residue(s) required for the propagation of feature annotation.</text>
</comment>
<dbReference type="GO" id="GO:0012505">
    <property type="term" value="C:endomembrane system"/>
    <property type="evidence" value="ECO:0007669"/>
    <property type="project" value="UniProtKB-SubCell"/>
</dbReference>
<keyword evidence="6 7" id="KW-0472">Membrane</keyword>
<evidence type="ECO:0000256" key="2">
    <source>
        <dbReference type="ARBA" id="ARBA00007467"/>
    </source>
</evidence>
<dbReference type="GO" id="GO:0005765">
    <property type="term" value="C:lysosomal membrane"/>
    <property type="evidence" value="ECO:0007669"/>
    <property type="project" value="UniProtKB-SubCell"/>
</dbReference>
<reference evidence="8" key="1">
    <citation type="journal article" date="2020" name="G3 (Bethesda)">
        <title>High-Quality Assemblies for Three Invasive Social Wasps from the &lt;i&gt;Vespula&lt;/i&gt; Genus.</title>
        <authorList>
            <person name="Harrop T.W.R."/>
            <person name="Guhlin J."/>
            <person name="McLaughlin G.M."/>
            <person name="Permina E."/>
            <person name="Stockwell P."/>
            <person name="Gilligan J."/>
            <person name="Le Lec M.F."/>
            <person name="Gruber M.A.M."/>
            <person name="Quinn O."/>
            <person name="Lovegrove M."/>
            <person name="Duncan E.J."/>
            <person name="Remnant E.J."/>
            <person name="Van Eeckhoven J."/>
            <person name="Graham B."/>
            <person name="Knapp R.A."/>
            <person name="Langford K.W."/>
            <person name="Kronenberg Z."/>
            <person name="Press M.O."/>
            <person name="Eacker S.M."/>
            <person name="Wilson-Rankin E.E."/>
            <person name="Purcell J."/>
            <person name="Lester P.J."/>
            <person name="Dearden P.K."/>
        </authorList>
    </citation>
    <scope>NUCLEOTIDE SEQUENCE</scope>
    <source>
        <strain evidence="8">Linc-1</strain>
    </source>
</reference>
<evidence type="ECO:0000313" key="9">
    <source>
        <dbReference type="Proteomes" id="UP000617340"/>
    </source>
</evidence>
<evidence type="ECO:0000313" key="8">
    <source>
        <dbReference type="EMBL" id="KAF7384719.1"/>
    </source>
</evidence>
<dbReference type="Proteomes" id="UP000617340">
    <property type="component" value="Unassembled WGS sequence"/>
</dbReference>
<dbReference type="Pfam" id="PF02487">
    <property type="entry name" value="CLN3"/>
    <property type="match status" value="1"/>
</dbReference>
<evidence type="ECO:0000256" key="7">
    <source>
        <dbReference type="RuleBase" id="RU361113"/>
    </source>
</evidence>
<comment type="subcellular location">
    <subcellularLocation>
        <location evidence="1">Endomembrane system</location>
        <topology evidence="1">Multi-pass membrane protein</topology>
    </subcellularLocation>
    <subcellularLocation>
        <location evidence="7">Lysosome membrane</location>
        <topology evidence="7">Multi-pass membrane protein</topology>
    </subcellularLocation>
</comment>
<dbReference type="Gene3D" id="1.20.1250.20">
    <property type="entry name" value="MFS general substrate transporter like domains"/>
    <property type="match status" value="1"/>
</dbReference>
<evidence type="ECO:0000256" key="6">
    <source>
        <dbReference type="ARBA" id="ARBA00023136"/>
    </source>
</evidence>
<dbReference type="PRINTS" id="PR01315">
    <property type="entry name" value="BATTENIN"/>
</dbReference>
<dbReference type="GO" id="GO:0051453">
    <property type="term" value="P:regulation of intracellular pH"/>
    <property type="evidence" value="ECO:0007669"/>
    <property type="project" value="TreeGrafter"/>
</dbReference>
<keyword evidence="5 7" id="KW-1133">Transmembrane helix</keyword>
<keyword evidence="3" id="KW-0813">Transport</keyword>
<evidence type="ECO:0000256" key="5">
    <source>
        <dbReference type="ARBA" id="ARBA00022989"/>
    </source>
</evidence>
<keyword evidence="9" id="KW-1185">Reference proteome</keyword>
<dbReference type="SUPFAM" id="SSF103473">
    <property type="entry name" value="MFS general substrate transporter"/>
    <property type="match status" value="1"/>
</dbReference>
<evidence type="ECO:0000256" key="3">
    <source>
        <dbReference type="ARBA" id="ARBA00022448"/>
    </source>
</evidence>
<organism evidence="8 9">
    <name type="scientific">Vespula germanica</name>
    <name type="common">German yellow jacket</name>
    <name type="synonym">Paravespula germanica</name>
    <dbReference type="NCBI Taxonomy" id="30212"/>
    <lineage>
        <taxon>Eukaryota</taxon>
        <taxon>Metazoa</taxon>
        <taxon>Ecdysozoa</taxon>
        <taxon>Arthropoda</taxon>
        <taxon>Hexapoda</taxon>
        <taxon>Insecta</taxon>
        <taxon>Pterygota</taxon>
        <taxon>Neoptera</taxon>
        <taxon>Endopterygota</taxon>
        <taxon>Hymenoptera</taxon>
        <taxon>Apocrita</taxon>
        <taxon>Aculeata</taxon>
        <taxon>Vespoidea</taxon>
        <taxon>Vespidae</taxon>
        <taxon>Vespinae</taxon>
        <taxon>Vespula</taxon>
    </lineage>
</organism>
<evidence type="ECO:0000256" key="4">
    <source>
        <dbReference type="ARBA" id="ARBA00022692"/>
    </source>
</evidence>
<dbReference type="EMBL" id="JACSDZ010000017">
    <property type="protein sequence ID" value="KAF7384719.1"/>
    <property type="molecule type" value="Genomic_DNA"/>
</dbReference>
<comment type="similarity">
    <text evidence="2 7">Belongs to the battenin family.</text>
</comment>
<evidence type="ECO:0000256" key="1">
    <source>
        <dbReference type="ARBA" id="ARBA00004127"/>
    </source>
</evidence>
<comment type="caution">
    <text evidence="8">The sequence shown here is derived from an EMBL/GenBank/DDBJ whole genome shotgun (WGS) entry which is preliminary data.</text>
</comment>
<feature type="transmembrane region" description="Helical" evidence="7">
    <location>
        <begin position="60"/>
        <end position="81"/>
    </location>
</feature>
<name>A0A834JCT0_VESGE</name>
<protein>
    <recommendedName>
        <fullName evidence="7">Battenin</fullName>
    </recommendedName>
</protein>
<dbReference type="PANTHER" id="PTHR10981:SF0">
    <property type="entry name" value="BATTENIN"/>
    <property type="match status" value="1"/>
</dbReference>
<dbReference type="GO" id="GO:0007040">
    <property type="term" value="P:lysosome organization"/>
    <property type="evidence" value="ECO:0007669"/>
    <property type="project" value="TreeGrafter"/>
</dbReference>
<keyword evidence="4 7" id="KW-0812">Transmembrane</keyword>
<dbReference type="InterPro" id="IPR036259">
    <property type="entry name" value="MFS_trans_sf"/>
</dbReference>
<dbReference type="PANTHER" id="PTHR10981">
    <property type="entry name" value="BATTENIN"/>
    <property type="match status" value="1"/>
</dbReference>
<accession>A0A834JCT0</accession>
<dbReference type="InterPro" id="IPR003492">
    <property type="entry name" value="Battenin_disease_Cln3"/>
</dbReference>
<sequence length="98" mass="10969">MAVLQFFNVIVLLFETIYYYIPNIWIIFTIVLWEGLLGGGAYVNTFYRMSTEIPRADRKISLGIATMADSIGIALAGWLAMPVHNAICDLPKPMRLGS</sequence>
<proteinExistence type="inferred from homology"/>
<gene>
    <name evidence="8" type="ORF">HZH68_014331</name>
</gene>
<feature type="transmembrane region" description="Helical" evidence="7">
    <location>
        <begin position="17"/>
        <end position="39"/>
    </location>
</feature>
<dbReference type="AlphaFoldDB" id="A0A834JCT0"/>